<dbReference type="InterPro" id="IPR011604">
    <property type="entry name" value="PDDEXK-like_dom_sf"/>
</dbReference>
<accession>A0A4Y2T3U3</accession>
<dbReference type="SUPFAM" id="SSF52980">
    <property type="entry name" value="Restriction endonuclease-like"/>
    <property type="match status" value="1"/>
</dbReference>
<dbReference type="InterPro" id="IPR019080">
    <property type="entry name" value="YqaJ_viral_recombinase"/>
</dbReference>
<keyword evidence="4" id="KW-1185">Reference proteome</keyword>
<dbReference type="InterPro" id="IPR049012">
    <property type="entry name" value="Mutator_transp_dom"/>
</dbReference>
<reference evidence="3 4" key="1">
    <citation type="journal article" date="2019" name="Sci. Rep.">
        <title>Orb-weaving spider Araneus ventricosus genome elucidates the spidroin gene catalogue.</title>
        <authorList>
            <person name="Kono N."/>
            <person name="Nakamura H."/>
            <person name="Ohtoshi R."/>
            <person name="Moran D.A.P."/>
            <person name="Shinohara A."/>
            <person name="Yoshida Y."/>
            <person name="Fujiwara M."/>
            <person name="Mori M."/>
            <person name="Tomita M."/>
            <person name="Arakawa K."/>
        </authorList>
    </citation>
    <scope>NUCLEOTIDE SEQUENCE [LARGE SCALE GENOMIC DNA]</scope>
</reference>
<dbReference type="CDD" id="cd22343">
    <property type="entry name" value="PDDEXK_lambda_exonuclease-like"/>
    <property type="match status" value="1"/>
</dbReference>
<dbReference type="PANTHER" id="PTHR46609:SF8">
    <property type="entry name" value="YQAJ VIRAL RECOMBINASE DOMAIN-CONTAINING PROTEIN"/>
    <property type="match status" value="1"/>
</dbReference>
<evidence type="ECO:0000313" key="4">
    <source>
        <dbReference type="Proteomes" id="UP000499080"/>
    </source>
</evidence>
<comment type="caution">
    <text evidence="3">The sequence shown here is derived from an EMBL/GenBank/DDBJ whole genome shotgun (WGS) entry which is preliminary data.</text>
</comment>
<dbReference type="Pfam" id="PF09588">
    <property type="entry name" value="YqaJ"/>
    <property type="match status" value="1"/>
</dbReference>
<sequence>MCQAESKGLKPDEHKCFRNWMGSSSAMEADIIVDGFTKSVEMHGVKYARFIGDGDSNVYKKVLDSMPYDNLTVEKIECKNRLLRNMCNKLKDIPRNGKIGHVTLRKLIGSRVLRIRTAETMAIKYRKEEPSKTENDKIMSLRQDIMNVPFHVFGSHENCDPYFCRDKKDKNYMTVLKTSGLLCRLLDVLNSLSDHARSLIKDVSSNKVEEFNSIVSKFIGGKRINYCLKRSYQEGCCAAVVAHNSKTPVYKLHRSMYNCSPEGVSKRSEERKAARRARDSLRKKNCTRKRLFSPFDAVSYGSNAQKPDLDSETFKIKKEKFINNLAVSKEEAHRILMETALQSLSHLWIEERRKRLTAFNFGFVCNRLPHTKCDNIVKKILYSNFESSGMKYGKKHEKDAIEELKKMGIKIKSSGLFIDENLPFLAATPDGLIDDDGMVEIKCPSSCSDLTPEESILKRKITFWTIDKKNKKIKGINPKHLYYFQIQGQLHISKRKYCLFVVWTPHGIKLERIDIDDEFWAAQMENKLTKFYFDCLLPELIDPRYPRSLPFRNPQYILDAQKLREEKKIVTE</sequence>
<evidence type="ECO:0000259" key="2">
    <source>
        <dbReference type="Pfam" id="PF20700"/>
    </source>
</evidence>
<dbReference type="GO" id="GO:0006281">
    <property type="term" value="P:DNA repair"/>
    <property type="evidence" value="ECO:0007669"/>
    <property type="project" value="UniProtKB-ARBA"/>
</dbReference>
<dbReference type="InterPro" id="IPR051703">
    <property type="entry name" value="NF-kappa-B_Signaling_Reg"/>
</dbReference>
<name>A0A4Y2T3U3_ARAVE</name>
<gene>
    <name evidence="3" type="ORF">AVEN_125157_1</name>
</gene>
<dbReference type="OrthoDB" id="6431194at2759"/>
<dbReference type="InterPro" id="IPR011335">
    <property type="entry name" value="Restrct_endonuc-II-like"/>
</dbReference>
<dbReference type="Proteomes" id="UP000499080">
    <property type="component" value="Unassembled WGS sequence"/>
</dbReference>
<protein>
    <submittedName>
        <fullName evidence="3">Uncharacterized protein</fullName>
    </submittedName>
</protein>
<dbReference type="PANTHER" id="PTHR46609">
    <property type="entry name" value="EXONUCLEASE, PHAGE-TYPE/RECB, C-TERMINAL DOMAIN-CONTAINING PROTEIN"/>
    <property type="match status" value="1"/>
</dbReference>
<feature type="domain" description="Mutator-like transposase" evidence="2">
    <location>
        <begin position="2"/>
        <end position="164"/>
    </location>
</feature>
<dbReference type="EMBL" id="BGPR01025570">
    <property type="protein sequence ID" value="GBN94590.1"/>
    <property type="molecule type" value="Genomic_DNA"/>
</dbReference>
<dbReference type="Pfam" id="PF20700">
    <property type="entry name" value="Mutator"/>
    <property type="match status" value="1"/>
</dbReference>
<evidence type="ECO:0000259" key="1">
    <source>
        <dbReference type="Pfam" id="PF09588"/>
    </source>
</evidence>
<proteinExistence type="predicted"/>
<dbReference type="Gene3D" id="3.90.320.10">
    <property type="match status" value="1"/>
</dbReference>
<organism evidence="3 4">
    <name type="scientific">Araneus ventricosus</name>
    <name type="common">Orbweaver spider</name>
    <name type="synonym">Epeira ventricosa</name>
    <dbReference type="NCBI Taxonomy" id="182803"/>
    <lineage>
        <taxon>Eukaryota</taxon>
        <taxon>Metazoa</taxon>
        <taxon>Ecdysozoa</taxon>
        <taxon>Arthropoda</taxon>
        <taxon>Chelicerata</taxon>
        <taxon>Arachnida</taxon>
        <taxon>Araneae</taxon>
        <taxon>Araneomorphae</taxon>
        <taxon>Entelegynae</taxon>
        <taxon>Araneoidea</taxon>
        <taxon>Araneidae</taxon>
        <taxon>Araneus</taxon>
    </lineage>
</organism>
<dbReference type="AlphaFoldDB" id="A0A4Y2T3U3"/>
<feature type="domain" description="YqaJ viral recombinase" evidence="1">
    <location>
        <begin position="348"/>
        <end position="494"/>
    </location>
</feature>
<evidence type="ECO:0000313" key="3">
    <source>
        <dbReference type="EMBL" id="GBN94590.1"/>
    </source>
</evidence>